<feature type="transmembrane region" description="Helical" evidence="1">
    <location>
        <begin position="94"/>
        <end position="120"/>
    </location>
</feature>
<evidence type="ECO:0000256" key="1">
    <source>
        <dbReference type="SAM" id="Phobius"/>
    </source>
</evidence>
<dbReference type="EMBL" id="GEFM01006644">
    <property type="protein sequence ID" value="JAP69152.1"/>
    <property type="molecule type" value="mRNA"/>
</dbReference>
<protein>
    <submittedName>
        <fullName evidence="2">Putative conserved plasma membrane protein</fullName>
    </submittedName>
</protein>
<feature type="transmembrane region" description="Helical" evidence="1">
    <location>
        <begin position="21"/>
        <end position="42"/>
    </location>
</feature>
<organism evidence="2">
    <name type="scientific">Ixodes ricinus</name>
    <name type="common">Common tick</name>
    <name type="synonym">Acarus ricinus</name>
    <dbReference type="NCBI Taxonomy" id="34613"/>
    <lineage>
        <taxon>Eukaryota</taxon>
        <taxon>Metazoa</taxon>
        <taxon>Ecdysozoa</taxon>
        <taxon>Arthropoda</taxon>
        <taxon>Chelicerata</taxon>
        <taxon>Arachnida</taxon>
        <taxon>Acari</taxon>
        <taxon>Parasitiformes</taxon>
        <taxon>Ixodida</taxon>
        <taxon>Ixodoidea</taxon>
        <taxon>Ixodidae</taxon>
        <taxon>Ixodinae</taxon>
        <taxon>Ixodes</taxon>
    </lineage>
</organism>
<proteinExistence type="evidence at transcript level"/>
<name>A0A131XS33_IXORI</name>
<keyword evidence="1" id="KW-0812">Transmembrane</keyword>
<dbReference type="InterPro" id="IPR031720">
    <property type="entry name" value="DUF4728"/>
</dbReference>
<keyword evidence="1" id="KW-1133">Transmembrane helix</keyword>
<feature type="transmembrane region" description="Helical" evidence="1">
    <location>
        <begin position="62"/>
        <end position="87"/>
    </location>
</feature>
<feature type="transmembrane region" description="Helical" evidence="1">
    <location>
        <begin position="132"/>
        <end position="153"/>
    </location>
</feature>
<reference evidence="2" key="1">
    <citation type="submission" date="2016-02" db="EMBL/GenBank/DDBJ databases">
        <title>RNAseq analyses of the midgut from blood- or serum-fed Ixodes ricinus ticks.</title>
        <authorList>
            <person name="Perner J."/>
            <person name="Provaznik J."/>
            <person name="Schrenkova J."/>
            <person name="Urbanova V."/>
            <person name="Ribeiro J.M."/>
            <person name="Kopacek P."/>
        </authorList>
    </citation>
    <scope>NUCLEOTIDE SEQUENCE</scope>
    <source>
        <tissue evidence="2">Gut</tissue>
    </source>
</reference>
<accession>A0A131XS33</accession>
<dbReference type="PANTHER" id="PTHR36694:SF11">
    <property type="entry name" value="LP21121P-RELATED"/>
    <property type="match status" value="1"/>
</dbReference>
<dbReference type="AlphaFoldDB" id="A0A131XS33"/>
<evidence type="ECO:0000313" key="2">
    <source>
        <dbReference type="EMBL" id="JAP69152.1"/>
    </source>
</evidence>
<dbReference type="PANTHER" id="PTHR36694">
    <property type="entry name" value="PASIFLORA 1, ISOFORM A-RELATED"/>
    <property type="match status" value="1"/>
</dbReference>
<dbReference type="Pfam" id="PF15860">
    <property type="entry name" value="DUF4728"/>
    <property type="match status" value="1"/>
</dbReference>
<keyword evidence="1" id="KW-0472">Membrane</keyword>
<sequence length="199" mass="21456">MGYLTHCCGCMTVRTGTMVLAILNMIVSAISLVVASILAGSLKSTANSHAEEPSLYRAAMAVFGLLVLQAIISSVMFIAACLCLWGVHRDNRLYVLPFLICQLVDLVLRAILVIFLIAVLATTPMFWSPGTLASLVVSMLLQIYFLWVVVSYYKQLEFAERNPGVSTVHAAQVVPPMTYVPPPSAPPSAPGVHNSGYVV</sequence>